<evidence type="ECO:0000313" key="4">
    <source>
        <dbReference type="Proteomes" id="UP000279384"/>
    </source>
</evidence>
<dbReference type="PRINTS" id="PR00111">
    <property type="entry name" value="ABHYDROLASE"/>
</dbReference>
<gene>
    <name evidence="3" type="ORF">C8E02_2514</name>
</gene>
<comment type="caution">
    <text evidence="3">The sequence shown here is derived from an EMBL/GenBank/DDBJ whole genome shotgun (WGS) entry which is preliminary data.</text>
</comment>
<protein>
    <submittedName>
        <fullName evidence="3">3-oxoadipate enol-lactonase</fullName>
    </submittedName>
</protein>
<dbReference type="EMBL" id="RBID01000016">
    <property type="protein sequence ID" value="RKQ57057.1"/>
    <property type="molecule type" value="Genomic_DNA"/>
</dbReference>
<sequence>MPMLQHDGRQLYYEVSGHGEQPLLLFNGLTMSTAAWTLMAPLLEPRFKLIRLDFQGQGQSERRVQDSYPLTQQADDAAALLDHLGIEQCYLAGLSYGGMVAQHFARRHPARLSRLLLASTLAWSDAANVYIAQSWSAAQQAGGPGLRFDISLPWLFSSRFFVSSAQMLPDLRTIAATVDWPGVERILAGIREHDARSWLDEIRVPTHIIVGSEDRLTPLYQSELLHQGIAGSTLTVLPGAGHAIHLEAPAAFAQQISRFADA</sequence>
<dbReference type="RefSeq" id="WP_120811096.1">
    <property type="nucleotide sequence ID" value="NZ_RBID01000016.1"/>
</dbReference>
<dbReference type="Proteomes" id="UP000279384">
    <property type="component" value="Unassembled WGS sequence"/>
</dbReference>
<keyword evidence="1" id="KW-0378">Hydrolase</keyword>
<dbReference type="InterPro" id="IPR029058">
    <property type="entry name" value="AB_hydrolase_fold"/>
</dbReference>
<evidence type="ECO:0000256" key="1">
    <source>
        <dbReference type="ARBA" id="ARBA00022801"/>
    </source>
</evidence>
<dbReference type="GO" id="GO:0016787">
    <property type="term" value="F:hydrolase activity"/>
    <property type="evidence" value="ECO:0007669"/>
    <property type="project" value="UniProtKB-KW"/>
</dbReference>
<feature type="domain" description="AB hydrolase-1" evidence="2">
    <location>
        <begin position="23"/>
        <end position="254"/>
    </location>
</feature>
<dbReference type="Gene3D" id="3.40.50.1820">
    <property type="entry name" value="alpha/beta hydrolase"/>
    <property type="match status" value="1"/>
</dbReference>
<name>A0A495B7W6_VOGIN</name>
<dbReference type="PANTHER" id="PTHR43798:SF31">
    <property type="entry name" value="AB HYDROLASE SUPERFAMILY PROTEIN YCLE"/>
    <property type="match status" value="1"/>
</dbReference>
<dbReference type="AlphaFoldDB" id="A0A495B7W6"/>
<accession>A0A495B7W6</accession>
<evidence type="ECO:0000259" key="2">
    <source>
        <dbReference type="Pfam" id="PF12697"/>
    </source>
</evidence>
<dbReference type="InterPro" id="IPR000073">
    <property type="entry name" value="AB_hydrolase_1"/>
</dbReference>
<dbReference type="InterPro" id="IPR050266">
    <property type="entry name" value="AB_hydrolase_sf"/>
</dbReference>
<reference evidence="3 4" key="1">
    <citation type="submission" date="2018-10" db="EMBL/GenBank/DDBJ databases">
        <title>Genomic Encyclopedia of Type Strains, Phase IV (KMG-IV): sequencing the most valuable type-strain genomes for metagenomic binning, comparative biology and taxonomic classification.</title>
        <authorList>
            <person name="Goeker M."/>
        </authorList>
    </citation>
    <scope>NUCLEOTIDE SEQUENCE [LARGE SCALE GENOMIC DNA]</scope>
    <source>
        <strain evidence="3 4">DSM 3303</strain>
    </source>
</reference>
<organism evidence="3 4">
    <name type="scientific">Vogesella indigofera</name>
    <name type="common">Pseudomonas indigofera</name>
    <dbReference type="NCBI Taxonomy" id="45465"/>
    <lineage>
        <taxon>Bacteria</taxon>
        <taxon>Pseudomonadati</taxon>
        <taxon>Pseudomonadota</taxon>
        <taxon>Betaproteobacteria</taxon>
        <taxon>Neisseriales</taxon>
        <taxon>Chromobacteriaceae</taxon>
        <taxon>Vogesella</taxon>
    </lineage>
</organism>
<dbReference type="PANTHER" id="PTHR43798">
    <property type="entry name" value="MONOACYLGLYCEROL LIPASE"/>
    <property type="match status" value="1"/>
</dbReference>
<dbReference type="SUPFAM" id="SSF53474">
    <property type="entry name" value="alpha/beta-Hydrolases"/>
    <property type="match status" value="1"/>
</dbReference>
<evidence type="ECO:0000313" key="3">
    <source>
        <dbReference type="EMBL" id="RKQ57057.1"/>
    </source>
</evidence>
<proteinExistence type="predicted"/>
<dbReference type="Pfam" id="PF12697">
    <property type="entry name" value="Abhydrolase_6"/>
    <property type="match status" value="1"/>
</dbReference>
<dbReference type="GO" id="GO:0016020">
    <property type="term" value="C:membrane"/>
    <property type="evidence" value="ECO:0007669"/>
    <property type="project" value="TreeGrafter"/>
</dbReference>